<dbReference type="Gene3D" id="2.40.10.10">
    <property type="entry name" value="Trypsin-like serine proteases"/>
    <property type="match status" value="1"/>
</dbReference>
<dbReference type="GO" id="GO:0004252">
    <property type="term" value="F:serine-type endopeptidase activity"/>
    <property type="evidence" value="ECO:0007669"/>
    <property type="project" value="InterPro"/>
</dbReference>
<organism evidence="4 5">
    <name type="scientific">Aedes aegypti</name>
    <name type="common">Yellowfever mosquito</name>
    <name type="synonym">Culex aegypti</name>
    <dbReference type="NCBI Taxonomy" id="7159"/>
    <lineage>
        <taxon>Eukaryota</taxon>
        <taxon>Metazoa</taxon>
        <taxon>Ecdysozoa</taxon>
        <taxon>Arthropoda</taxon>
        <taxon>Hexapoda</taxon>
        <taxon>Insecta</taxon>
        <taxon>Pterygota</taxon>
        <taxon>Neoptera</taxon>
        <taxon>Endopterygota</taxon>
        <taxon>Diptera</taxon>
        <taxon>Nematocera</taxon>
        <taxon>Culicoidea</taxon>
        <taxon>Culicidae</taxon>
        <taxon>Culicinae</taxon>
        <taxon>Aedini</taxon>
        <taxon>Aedes</taxon>
        <taxon>Stegomyia</taxon>
    </lineage>
</organism>
<dbReference type="EMBL" id="CH477897">
    <property type="protein sequence ID" value="EAT35256.1"/>
    <property type="molecule type" value="Genomic_DNA"/>
</dbReference>
<dbReference type="AlphaFoldDB" id="A0A1S4FWY6"/>
<proteinExistence type="inferred from homology"/>
<feature type="signal peptide" evidence="2">
    <location>
        <begin position="1"/>
        <end position="20"/>
    </location>
</feature>
<dbReference type="KEGG" id="aag:5576506"/>
<dbReference type="PANTHER" id="PTHR24260:SF134">
    <property type="entry name" value="AT07769P-RELATED"/>
    <property type="match status" value="1"/>
</dbReference>
<keyword evidence="2" id="KW-0732">Signal</keyword>
<comment type="similarity">
    <text evidence="1">Belongs to the peptidase S1 family. CLIP subfamily.</text>
</comment>
<evidence type="ECO:0000259" key="3">
    <source>
        <dbReference type="PROSITE" id="PS50240"/>
    </source>
</evidence>
<dbReference type="PROSITE" id="PS50240">
    <property type="entry name" value="TRYPSIN_DOM"/>
    <property type="match status" value="1"/>
</dbReference>
<protein>
    <submittedName>
        <fullName evidence="4">AAEL012558-PA</fullName>
    </submittedName>
</protein>
<feature type="domain" description="Peptidase S1" evidence="3">
    <location>
        <begin position="64"/>
        <end position="299"/>
    </location>
</feature>
<reference evidence="4" key="3">
    <citation type="submission" date="2012-09" db="EMBL/GenBank/DDBJ databases">
        <authorList>
            <consortium name="VectorBase"/>
        </authorList>
    </citation>
    <scope>NUCLEOTIDE SEQUENCE</scope>
    <source>
        <strain evidence="4">Liverpool</strain>
    </source>
</reference>
<sequence>MCRFASILLVLALAVATVKAMQSPEIDPQTIDWTIVRTLRETDKYRARFGLAPLSDDEIRQSRISGGTIATPTDIPWAAGVLIHGGTSGHSFCSGTLISARFVMTAADCVVGESNIAIALNAANMANIGTLIAVSHVLIHPNYSSFFNRDNLAILTLNQPAPVDDSTIRPVLMPRRSDSGLSFVDWSATTAGWGNTGNRDNEPIPTQFLQFATDSVTSNLACQLSYTWVRSTHICVQTNNGGPCDGDEGGPVTVREANRVFLIGIHSFHFSGIRGCDRGRSAVHTRITEYLDWIEQNTDVVVPA</sequence>
<evidence type="ECO:0000256" key="2">
    <source>
        <dbReference type="SAM" id="SignalP"/>
    </source>
</evidence>
<evidence type="ECO:0000256" key="1">
    <source>
        <dbReference type="ARBA" id="ARBA00024195"/>
    </source>
</evidence>
<dbReference type="GO" id="GO:0006508">
    <property type="term" value="P:proteolysis"/>
    <property type="evidence" value="ECO:0007669"/>
    <property type="project" value="InterPro"/>
</dbReference>
<accession>A0A1S4FWY6</accession>
<dbReference type="OMA" id="GCAYGNT"/>
<dbReference type="SMART" id="SM00020">
    <property type="entry name" value="Tryp_SPc"/>
    <property type="match status" value="1"/>
</dbReference>
<gene>
    <name evidence="4" type="ORF">AaeL_AAEL012558</name>
</gene>
<evidence type="ECO:0000313" key="4">
    <source>
        <dbReference type="EMBL" id="EAT35256.1"/>
    </source>
</evidence>
<dbReference type="Pfam" id="PF00089">
    <property type="entry name" value="Trypsin"/>
    <property type="match status" value="1"/>
</dbReference>
<dbReference type="OrthoDB" id="5565075at2759"/>
<dbReference type="InterPro" id="IPR001314">
    <property type="entry name" value="Peptidase_S1A"/>
</dbReference>
<reference evidence="4" key="1">
    <citation type="submission" date="2005-10" db="EMBL/GenBank/DDBJ databases">
        <authorList>
            <person name="Loftus B.J."/>
            <person name="Nene V.M."/>
            <person name="Hannick L.I."/>
            <person name="Bidwell S."/>
            <person name="Haas B."/>
            <person name="Amedeo P."/>
            <person name="Orvis J."/>
            <person name="Wortman J.R."/>
            <person name="White O.R."/>
            <person name="Salzberg S."/>
            <person name="Shumway M."/>
            <person name="Koo H."/>
            <person name="Zhao Y."/>
            <person name="Holmes M."/>
            <person name="Miller J."/>
            <person name="Schatz M."/>
            <person name="Pop M."/>
            <person name="Pai G."/>
            <person name="Utterback T."/>
            <person name="Rogers Y.-H."/>
            <person name="Kravitz S."/>
            <person name="Fraser C.M."/>
        </authorList>
    </citation>
    <scope>NUCLEOTIDE SEQUENCE</scope>
    <source>
        <strain evidence="4">Liverpool</strain>
    </source>
</reference>
<dbReference type="PRINTS" id="PR00722">
    <property type="entry name" value="CHYMOTRYPSIN"/>
</dbReference>
<dbReference type="CDD" id="cd00190">
    <property type="entry name" value="Tryp_SPc"/>
    <property type="match status" value="1"/>
</dbReference>
<dbReference type="InterPro" id="IPR001254">
    <property type="entry name" value="Trypsin_dom"/>
</dbReference>
<dbReference type="PANTHER" id="PTHR24260">
    <property type="match status" value="1"/>
</dbReference>
<dbReference type="InterPro" id="IPR043504">
    <property type="entry name" value="Peptidase_S1_PA_chymotrypsin"/>
</dbReference>
<name>A0A1S4FWY6_AEDAE</name>
<dbReference type="SUPFAM" id="SSF50494">
    <property type="entry name" value="Trypsin-like serine proteases"/>
    <property type="match status" value="1"/>
</dbReference>
<reference evidence="4" key="2">
    <citation type="journal article" date="2007" name="Science">
        <title>Genome sequence of Aedes aegypti, a major arbovirus vector.</title>
        <authorList>
            <person name="Nene V."/>
            <person name="Wortman J.R."/>
            <person name="Lawson D."/>
            <person name="Haas B."/>
            <person name="Kodira C."/>
            <person name="Tu Z.J."/>
            <person name="Loftus B."/>
            <person name="Xi Z."/>
            <person name="Megy K."/>
            <person name="Grabherr M."/>
            <person name="Ren Q."/>
            <person name="Zdobnov E.M."/>
            <person name="Lobo N.F."/>
            <person name="Campbell K.S."/>
            <person name="Brown S.E."/>
            <person name="Bonaldo M.F."/>
            <person name="Zhu J."/>
            <person name="Sinkins S.P."/>
            <person name="Hogenkamp D.G."/>
            <person name="Amedeo P."/>
            <person name="Arensburger P."/>
            <person name="Atkinson P.W."/>
            <person name="Bidwell S."/>
            <person name="Biedler J."/>
            <person name="Birney E."/>
            <person name="Bruggner R.V."/>
            <person name="Costas J."/>
            <person name="Coy M.R."/>
            <person name="Crabtree J."/>
            <person name="Crawford M."/>
            <person name="Debruyn B."/>
            <person name="Decaprio D."/>
            <person name="Eiglmeier K."/>
            <person name="Eisenstadt E."/>
            <person name="El-Dorry H."/>
            <person name="Gelbart W.M."/>
            <person name="Gomes S.L."/>
            <person name="Hammond M."/>
            <person name="Hannick L.I."/>
            <person name="Hogan J.R."/>
            <person name="Holmes M.H."/>
            <person name="Jaffe D."/>
            <person name="Johnston J.S."/>
            <person name="Kennedy R.C."/>
            <person name="Koo H."/>
            <person name="Kravitz S."/>
            <person name="Kriventseva E.V."/>
            <person name="Kulp D."/>
            <person name="Labutti K."/>
            <person name="Lee E."/>
            <person name="Li S."/>
            <person name="Lovin D.D."/>
            <person name="Mao C."/>
            <person name="Mauceli E."/>
            <person name="Menck C.F."/>
            <person name="Miller J.R."/>
            <person name="Montgomery P."/>
            <person name="Mori A."/>
            <person name="Nascimento A.L."/>
            <person name="Naveira H.F."/>
            <person name="Nusbaum C."/>
            <person name="O'leary S."/>
            <person name="Orvis J."/>
            <person name="Pertea M."/>
            <person name="Quesneville H."/>
            <person name="Reidenbach K.R."/>
            <person name="Rogers Y.H."/>
            <person name="Roth C.W."/>
            <person name="Schneider J.R."/>
            <person name="Schatz M."/>
            <person name="Shumway M."/>
            <person name="Stanke M."/>
            <person name="Stinson E.O."/>
            <person name="Tubio J.M."/>
            <person name="Vanzee J.P."/>
            <person name="Verjovski-Almeida S."/>
            <person name="Werner D."/>
            <person name="White O."/>
            <person name="Wyder S."/>
            <person name="Zeng Q."/>
            <person name="Zhao Q."/>
            <person name="Zhao Y."/>
            <person name="Hill C.A."/>
            <person name="Raikhel A.S."/>
            <person name="Soares M.B."/>
            <person name="Knudson D.L."/>
            <person name="Lee N.H."/>
            <person name="Galagan J."/>
            <person name="Salzberg S.L."/>
            <person name="Paulsen I.T."/>
            <person name="Dimopoulos G."/>
            <person name="Collins F.H."/>
            <person name="Birren B."/>
            <person name="Fraser-Liggett C.M."/>
            <person name="Severson D.W."/>
        </authorList>
    </citation>
    <scope>NUCLEOTIDE SEQUENCE [LARGE SCALE GENOMIC DNA]</scope>
    <source>
        <strain evidence="4">Liverpool</strain>
    </source>
</reference>
<evidence type="ECO:0000313" key="5">
    <source>
        <dbReference type="Proteomes" id="UP000682892"/>
    </source>
</evidence>
<dbReference type="HOGENOM" id="CLU_006842_7_6_1"/>
<dbReference type="Proteomes" id="UP000682892">
    <property type="component" value="Unassembled WGS sequence"/>
</dbReference>
<dbReference type="InterPro" id="IPR051333">
    <property type="entry name" value="CLIP_Serine_Protease"/>
</dbReference>
<feature type="chain" id="PRO_5036454662" evidence="2">
    <location>
        <begin position="21"/>
        <end position="304"/>
    </location>
</feature>
<dbReference type="InterPro" id="IPR009003">
    <property type="entry name" value="Peptidase_S1_PA"/>
</dbReference>